<dbReference type="Pfam" id="PF03544">
    <property type="entry name" value="TonB_C"/>
    <property type="match status" value="1"/>
</dbReference>
<dbReference type="Proteomes" id="UP000198510">
    <property type="component" value="Unassembled WGS sequence"/>
</dbReference>
<dbReference type="EMBL" id="FNFO01000001">
    <property type="protein sequence ID" value="SDJ75635.1"/>
    <property type="molecule type" value="Genomic_DNA"/>
</dbReference>
<gene>
    <name evidence="3" type="ORF">SAMN05421823_10125</name>
</gene>
<keyword evidence="1" id="KW-0732">Signal</keyword>
<dbReference type="RefSeq" id="WP_089677715.1">
    <property type="nucleotide sequence ID" value="NZ_FNFO01000001.1"/>
</dbReference>
<name>A0A1G8WD06_9BACT</name>
<feature type="chain" id="PRO_5011655469" evidence="1">
    <location>
        <begin position="22"/>
        <end position="150"/>
    </location>
</feature>
<evidence type="ECO:0000313" key="3">
    <source>
        <dbReference type="EMBL" id="SDJ75635.1"/>
    </source>
</evidence>
<evidence type="ECO:0000256" key="1">
    <source>
        <dbReference type="SAM" id="SignalP"/>
    </source>
</evidence>
<dbReference type="AlphaFoldDB" id="A0A1G8WD06"/>
<organism evidence="3 4">
    <name type="scientific">Catalinimonas alkaloidigena</name>
    <dbReference type="NCBI Taxonomy" id="1075417"/>
    <lineage>
        <taxon>Bacteria</taxon>
        <taxon>Pseudomonadati</taxon>
        <taxon>Bacteroidota</taxon>
        <taxon>Cytophagia</taxon>
        <taxon>Cytophagales</taxon>
        <taxon>Catalimonadaceae</taxon>
        <taxon>Catalinimonas</taxon>
    </lineage>
</organism>
<evidence type="ECO:0000259" key="2">
    <source>
        <dbReference type="Pfam" id="PF03544"/>
    </source>
</evidence>
<proteinExistence type="predicted"/>
<feature type="domain" description="TonB C-terminal" evidence="2">
    <location>
        <begin position="83"/>
        <end position="145"/>
    </location>
</feature>
<sequence length="150" mass="16711">MLYRILVGCLFLWHSAMMAQASDPFWLPSSLLVVSDTSQAYEVAEVQPTPQGGMEAFNKYLSKHLHVPPAYWGKEEIGCVSSFVKFIVEKDGTLSGFTPVTRGSATESPYPLLDQELIRVIRETSPWQPGRQGGQPVRVRMVVPVFIKLG</sequence>
<reference evidence="3 4" key="1">
    <citation type="submission" date="2016-10" db="EMBL/GenBank/DDBJ databases">
        <authorList>
            <person name="de Groot N.N."/>
        </authorList>
    </citation>
    <scope>NUCLEOTIDE SEQUENCE [LARGE SCALE GENOMIC DNA]</scope>
    <source>
        <strain evidence="3 4">DSM 25186</strain>
    </source>
</reference>
<dbReference type="GO" id="GO:0055085">
    <property type="term" value="P:transmembrane transport"/>
    <property type="evidence" value="ECO:0007669"/>
    <property type="project" value="InterPro"/>
</dbReference>
<dbReference type="SUPFAM" id="SSF74653">
    <property type="entry name" value="TolA/TonB C-terminal domain"/>
    <property type="match status" value="1"/>
</dbReference>
<keyword evidence="4" id="KW-1185">Reference proteome</keyword>
<dbReference type="InterPro" id="IPR037682">
    <property type="entry name" value="TonB_C"/>
</dbReference>
<dbReference type="Gene3D" id="3.30.1150.10">
    <property type="match status" value="1"/>
</dbReference>
<evidence type="ECO:0000313" key="4">
    <source>
        <dbReference type="Proteomes" id="UP000198510"/>
    </source>
</evidence>
<accession>A0A1G8WD06</accession>
<dbReference type="STRING" id="1075417.SAMN05421823_10125"/>
<feature type="signal peptide" evidence="1">
    <location>
        <begin position="1"/>
        <end position="21"/>
    </location>
</feature>
<protein>
    <submittedName>
        <fullName evidence="3">Protein TonB</fullName>
    </submittedName>
</protein>